<sequence>MEDPAFIALPSHVGRHIDEAFDASATGSSARQSSTQNLRKRRKDVVPQTEGFVAEEAGGFLADEPEAGGFLVEDAEPGGFLIDEEDDSEDSSSYLEAASHLPLSSIPSALRHLDLPSDDEEILSVFRNAASGWGAQSQEGGVSRKDWRSVCAALLDAGDGDNEGDVRELSTPRNANTNDGEGEDSGPDSDDYRMSASDESSSPDQASDEEYVEDSNFASTSRRKATKPRKSSARPASPIGVSKRGLAGHQKARCREDFARFFPGVPDSELDRQKIMIKDITRVATLLKEKLKAEEIVEMLEAFSTSPDKSMSLADFETMMVATKLIKV</sequence>
<name>A0ACB8BG07_9AGAM</name>
<dbReference type="EMBL" id="MU266418">
    <property type="protein sequence ID" value="KAH7924712.1"/>
    <property type="molecule type" value="Genomic_DNA"/>
</dbReference>
<protein>
    <submittedName>
        <fullName evidence="1">Uncharacterized protein</fullName>
    </submittedName>
</protein>
<gene>
    <name evidence="1" type="ORF">BV22DRAFT_1105333</name>
</gene>
<proteinExistence type="predicted"/>
<keyword evidence="2" id="KW-1185">Reference proteome</keyword>
<evidence type="ECO:0000313" key="1">
    <source>
        <dbReference type="EMBL" id="KAH7924712.1"/>
    </source>
</evidence>
<comment type="caution">
    <text evidence="1">The sequence shown here is derived from an EMBL/GenBank/DDBJ whole genome shotgun (WGS) entry which is preliminary data.</text>
</comment>
<evidence type="ECO:0000313" key="2">
    <source>
        <dbReference type="Proteomes" id="UP000790709"/>
    </source>
</evidence>
<reference evidence="1" key="1">
    <citation type="journal article" date="2021" name="New Phytol.">
        <title>Evolutionary innovations through gain and loss of genes in the ectomycorrhizal Boletales.</title>
        <authorList>
            <person name="Wu G."/>
            <person name="Miyauchi S."/>
            <person name="Morin E."/>
            <person name="Kuo A."/>
            <person name="Drula E."/>
            <person name="Varga T."/>
            <person name="Kohler A."/>
            <person name="Feng B."/>
            <person name="Cao Y."/>
            <person name="Lipzen A."/>
            <person name="Daum C."/>
            <person name="Hundley H."/>
            <person name="Pangilinan J."/>
            <person name="Johnson J."/>
            <person name="Barry K."/>
            <person name="LaButti K."/>
            <person name="Ng V."/>
            <person name="Ahrendt S."/>
            <person name="Min B."/>
            <person name="Choi I.G."/>
            <person name="Park H."/>
            <person name="Plett J.M."/>
            <person name="Magnuson J."/>
            <person name="Spatafora J.W."/>
            <person name="Nagy L.G."/>
            <person name="Henrissat B."/>
            <person name="Grigoriev I.V."/>
            <person name="Yang Z.L."/>
            <person name="Xu J."/>
            <person name="Martin F.M."/>
        </authorList>
    </citation>
    <scope>NUCLEOTIDE SEQUENCE</scope>
    <source>
        <strain evidence="1">KUC20120723A-06</strain>
    </source>
</reference>
<organism evidence="1 2">
    <name type="scientific">Leucogyrophana mollusca</name>
    <dbReference type="NCBI Taxonomy" id="85980"/>
    <lineage>
        <taxon>Eukaryota</taxon>
        <taxon>Fungi</taxon>
        <taxon>Dikarya</taxon>
        <taxon>Basidiomycota</taxon>
        <taxon>Agaricomycotina</taxon>
        <taxon>Agaricomycetes</taxon>
        <taxon>Agaricomycetidae</taxon>
        <taxon>Boletales</taxon>
        <taxon>Boletales incertae sedis</taxon>
        <taxon>Leucogyrophana</taxon>
    </lineage>
</organism>
<dbReference type="Proteomes" id="UP000790709">
    <property type="component" value="Unassembled WGS sequence"/>
</dbReference>
<accession>A0ACB8BG07</accession>